<feature type="coiled-coil region" evidence="1">
    <location>
        <begin position="213"/>
        <end position="285"/>
    </location>
</feature>
<name>A0A4Y2I2L2_ARAVE</name>
<evidence type="ECO:0000313" key="4">
    <source>
        <dbReference type="Proteomes" id="UP000499080"/>
    </source>
</evidence>
<proteinExistence type="predicted"/>
<feature type="coiled-coil region" evidence="1">
    <location>
        <begin position="34"/>
        <end position="68"/>
    </location>
</feature>
<comment type="caution">
    <text evidence="3">The sequence shown here is derived from an EMBL/GenBank/DDBJ whole genome shotgun (WGS) entry which is preliminary data.</text>
</comment>
<dbReference type="AlphaFoldDB" id="A0A4Y2I2L2"/>
<feature type="region of interest" description="Disordered" evidence="2">
    <location>
        <begin position="1"/>
        <end position="28"/>
    </location>
</feature>
<reference evidence="3 4" key="1">
    <citation type="journal article" date="2019" name="Sci. Rep.">
        <title>Orb-weaving spider Araneus ventricosus genome elucidates the spidroin gene catalogue.</title>
        <authorList>
            <person name="Kono N."/>
            <person name="Nakamura H."/>
            <person name="Ohtoshi R."/>
            <person name="Moran D.A.P."/>
            <person name="Shinohara A."/>
            <person name="Yoshida Y."/>
            <person name="Fujiwara M."/>
            <person name="Mori M."/>
            <person name="Tomita M."/>
            <person name="Arakawa K."/>
        </authorList>
    </citation>
    <scope>NUCLEOTIDE SEQUENCE [LARGE SCALE GENOMIC DNA]</scope>
</reference>
<protein>
    <submittedName>
        <fullName evidence="3">Uncharacterized protein</fullName>
    </submittedName>
</protein>
<evidence type="ECO:0000256" key="2">
    <source>
        <dbReference type="SAM" id="MobiDB-lite"/>
    </source>
</evidence>
<dbReference type="OrthoDB" id="6427711at2759"/>
<feature type="compositionally biased region" description="Basic residues" evidence="2">
    <location>
        <begin position="1"/>
        <end position="16"/>
    </location>
</feature>
<sequence length="389" mass="45276">MAGKKMKKKKKKKKVRISVGSSKPSEKSVFKEKVAELEKALGSASRNLKEEEASLEQLKSKHNEEVESKRACVEHLKRVLEEAAEDMIGIQHRLQWVRDLTELTEQRAADLCRNLQSSHQLKRSVFMQQRMELEEKLSRLEEVRLKRTSQLTHLKRLEGNLEEKISTELKAKHQDNRTHVNRLLKKRQDFAHYVNSICSDANEAFELSLPVYAKNQLEENIRLRAECQEASENLLAVQDRSRRLKGLQKTLDLELETQKSAETRLNDLQARLQGHQNRLLEKSVQLQSTHNIGREDLKDIQSAIRKNQRKIARTIDKILNVEEILRDQDHYSNTLVDQVKMKTDTNGLRMSKILRAGQILKAKVREVKDEKSCMDLDLLKQMHMLLDDD</sequence>
<accession>A0A4Y2I2L2</accession>
<gene>
    <name evidence="3" type="ORF">AVEN_126304_1</name>
</gene>
<dbReference type="Proteomes" id="UP000499080">
    <property type="component" value="Unassembled WGS sequence"/>
</dbReference>
<keyword evidence="4" id="KW-1185">Reference proteome</keyword>
<evidence type="ECO:0000256" key="1">
    <source>
        <dbReference type="SAM" id="Coils"/>
    </source>
</evidence>
<keyword evidence="1" id="KW-0175">Coiled coil</keyword>
<dbReference type="EMBL" id="BGPR01002330">
    <property type="protein sequence ID" value="GBM71732.1"/>
    <property type="molecule type" value="Genomic_DNA"/>
</dbReference>
<organism evidence="3 4">
    <name type="scientific">Araneus ventricosus</name>
    <name type="common">Orbweaver spider</name>
    <name type="synonym">Epeira ventricosa</name>
    <dbReference type="NCBI Taxonomy" id="182803"/>
    <lineage>
        <taxon>Eukaryota</taxon>
        <taxon>Metazoa</taxon>
        <taxon>Ecdysozoa</taxon>
        <taxon>Arthropoda</taxon>
        <taxon>Chelicerata</taxon>
        <taxon>Arachnida</taxon>
        <taxon>Araneae</taxon>
        <taxon>Araneomorphae</taxon>
        <taxon>Entelegynae</taxon>
        <taxon>Araneoidea</taxon>
        <taxon>Araneidae</taxon>
        <taxon>Araneus</taxon>
    </lineage>
</organism>
<evidence type="ECO:0000313" key="3">
    <source>
        <dbReference type="EMBL" id="GBM71732.1"/>
    </source>
</evidence>